<organism evidence="2 3">
    <name type="scientific">Bombyx mori</name>
    <name type="common">Silk moth</name>
    <dbReference type="NCBI Taxonomy" id="7091"/>
    <lineage>
        <taxon>Eukaryota</taxon>
        <taxon>Metazoa</taxon>
        <taxon>Ecdysozoa</taxon>
        <taxon>Arthropoda</taxon>
        <taxon>Hexapoda</taxon>
        <taxon>Insecta</taxon>
        <taxon>Pterygota</taxon>
        <taxon>Neoptera</taxon>
        <taxon>Endopterygota</taxon>
        <taxon>Lepidoptera</taxon>
        <taxon>Glossata</taxon>
        <taxon>Ditrysia</taxon>
        <taxon>Bombycoidea</taxon>
        <taxon>Bombycidae</taxon>
        <taxon>Bombycinae</taxon>
        <taxon>Bombyx</taxon>
    </lineage>
</organism>
<evidence type="ECO:0000313" key="3">
    <source>
        <dbReference type="Proteomes" id="UP000005204"/>
    </source>
</evidence>
<dbReference type="AlphaFoldDB" id="A0A8R2R3Y4"/>
<keyword evidence="3" id="KW-1185">Reference proteome</keyword>
<dbReference type="GeneID" id="119629785"/>
<sequence length="295" mass="33665">MHTCANCGTQHTDGTICSICKNHYDFPCSGVTESGYRRLGERKNTWRCLKCKGPQDSIQEQLSQILSRLAPLATVVEDIRSIKAEIGDLKNSLELAYQLTGDLSNTVQDLGSRICTVEKVGSEVPALRDEITRLNNELQDRDQWARANNVEIRGIPEKKGENLYDVVSCIGQLYNTSIKKEEINYIARIPTRVLKAERSIIVAFNNRYRKEELIALARKIKKNSLSDLGIRGEGIFYLNDHLTQRNKTLLNKAKSLAKDNNFQYIWVKHCKIMARKSDTSPIFFIKEERDLKKIT</sequence>
<proteinExistence type="predicted"/>
<name>A0A8R2R3Y4_BOMMO</name>
<evidence type="ECO:0000313" key="2">
    <source>
        <dbReference type="EnsemblMetazoa" id="XP_037872884.1"/>
    </source>
</evidence>
<dbReference type="KEGG" id="bmor:119629785"/>
<feature type="domain" description="FP protein C-terminal" evidence="1">
    <location>
        <begin position="243"/>
        <end position="295"/>
    </location>
</feature>
<evidence type="ECO:0000259" key="1">
    <source>
        <dbReference type="Pfam" id="PF25298"/>
    </source>
</evidence>
<reference evidence="2" key="2">
    <citation type="submission" date="2022-06" db="UniProtKB">
        <authorList>
            <consortium name="EnsemblMetazoa"/>
        </authorList>
    </citation>
    <scope>IDENTIFICATION</scope>
    <source>
        <strain evidence="2">p50T (Dazao)</strain>
    </source>
</reference>
<dbReference type="Pfam" id="PF25298">
    <property type="entry name" value="Baculo_FP_2nd"/>
    <property type="match status" value="1"/>
</dbReference>
<accession>A0A8R2R3Y4</accession>
<dbReference type="RefSeq" id="XP_037872884.1">
    <property type="nucleotide sequence ID" value="XM_038016956.1"/>
</dbReference>
<reference evidence="3" key="1">
    <citation type="journal article" date="2008" name="Insect Biochem. Mol. Biol.">
        <title>The genome of a lepidopteran model insect, the silkworm Bombyx mori.</title>
        <authorList>
            <consortium name="International Silkworm Genome Consortium"/>
        </authorList>
    </citation>
    <scope>NUCLEOTIDE SEQUENCE [LARGE SCALE GENOMIC DNA]</scope>
    <source>
        <strain evidence="3">p50T</strain>
    </source>
</reference>
<dbReference type="Proteomes" id="UP000005204">
    <property type="component" value="Unassembled WGS sequence"/>
</dbReference>
<dbReference type="InterPro" id="IPR057251">
    <property type="entry name" value="FP_C"/>
</dbReference>
<dbReference type="EnsemblMetazoa" id="XM_038016956.1">
    <property type="protein sequence ID" value="XP_037872884.1"/>
    <property type="gene ID" value="LOC119629785"/>
</dbReference>
<dbReference type="Gene3D" id="3.30.70.1820">
    <property type="entry name" value="L1 transposable element, RRM domain"/>
    <property type="match status" value="1"/>
</dbReference>
<protein>
    <recommendedName>
        <fullName evidence="1">FP protein C-terminal domain-containing protein</fullName>
    </recommendedName>
</protein>